<dbReference type="OrthoDB" id="1935019at2759"/>
<feature type="compositionally biased region" description="Basic and acidic residues" evidence="1">
    <location>
        <begin position="106"/>
        <end position="115"/>
    </location>
</feature>
<keyword evidence="3" id="KW-1185">Reference proteome</keyword>
<dbReference type="STRING" id="35608.A0A2U1Q0K9"/>
<reference evidence="2 3" key="1">
    <citation type="journal article" date="2018" name="Mol. Plant">
        <title>The genome of Artemisia annua provides insight into the evolution of Asteraceae family and artemisinin biosynthesis.</title>
        <authorList>
            <person name="Shen Q."/>
            <person name="Zhang L."/>
            <person name="Liao Z."/>
            <person name="Wang S."/>
            <person name="Yan T."/>
            <person name="Shi P."/>
            <person name="Liu M."/>
            <person name="Fu X."/>
            <person name="Pan Q."/>
            <person name="Wang Y."/>
            <person name="Lv Z."/>
            <person name="Lu X."/>
            <person name="Zhang F."/>
            <person name="Jiang W."/>
            <person name="Ma Y."/>
            <person name="Chen M."/>
            <person name="Hao X."/>
            <person name="Li L."/>
            <person name="Tang Y."/>
            <person name="Lv G."/>
            <person name="Zhou Y."/>
            <person name="Sun X."/>
            <person name="Brodelius P.E."/>
            <person name="Rose J.K.C."/>
            <person name="Tang K."/>
        </authorList>
    </citation>
    <scope>NUCLEOTIDE SEQUENCE [LARGE SCALE GENOMIC DNA]</scope>
    <source>
        <strain evidence="3">cv. Huhao1</strain>
        <tissue evidence="2">Leaf</tissue>
    </source>
</reference>
<protein>
    <submittedName>
        <fullName evidence="2">Uncharacterized protein</fullName>
    </submittedName>
</protein>
<feature type="compositionally biased region" description="Acidic residues" evidence="1">
    <location>
        <begin position="149"/>
        <end position="165"/>
    </location>
</feature>
<proteinExistence type="predicted"/>
<name>A0A2U1Q0K9_ARTAN</name>
<feature type="region of interest" description="Disordered" evidence="1">
    <location>
        <begin position="40"/>
        <end position="59"/>
    </location>
</feature>
<feature type="region of interest" description="Disordered" evidence="1">
    <location>
        <begin position="99"/>
        <end position="190"/>
    </location>
</feature>
<feature type="compositionally biased region" description="Acidic residues" evidence="1">
    <location>
        <begin position="116"/>
        <end position="127"/>
    </location>
</feature>
<sequence>MKKGGAGKKEEKPDAIDEVEQLLKLTQDDLLLKLTVNTHHKSKPISNFQPSSSSSRLNSDLDRRFEALRSKPNIQNHDVKKEEVEDVDNLFARFAALKGGQTANNNDEKHNHGIDVFEEDDDDEEDEVAKIISWAVDAARLDPSPSSDIDQEDETDDDSDSDSDDDVKRKVLGKKVTPSKVIGKNKGLKK</sequence>
<evidence type="ECO:0000313" key="2">
    <source>
        <dbReference type="EMBL" id="PWA91505.1"/>
    </source>
</evidence>
<evidence type="ECO:0000313" key="3">
    <source>
        <dbReference type="Proteomes" id="UP000245207"/>
    </source>
</evidence>
<dbReference type="EMBL" id="PKPP01000538">
    <property type="protein sequence ID" value="PWA91505.1"/>
    <property type="molecule type" value="Genomic_DNA"/>
</dbReference>
<gene>
    <name evidence="2" type="ORF">CTI12_AA089580</name>
</gene>
<evidence type="ECO:0000256" key="1">
    <source>
        <dbReference type="SAM" id="MobiDB-lite"/>
    </source>
</evidence>
<dbReference type="Proteomes" id="UP000245207">
    <property type="component" value="Unassembled WGS sequence"/>
</dbReference>
<dbReference type="AlphaFoldDB" id="A0A2U1Q0K9"/>
<comment type="caution">
    <text evidence="2">The sequence shown here is derived from an EMBL/GenBank/DDBJ whole genome shotgun (WGS) entry which is preliminary data.</text>
</comment>
<organism evidence="2 3">
    <name type="scientific">Artemisia annua</name>
    <name type="common">Sweet wormwood</name>
    <dbReference type="NCBI Taxonomy" id="35608"/>
    <lineage>
        <taxon>Eukaryota</taxon>
        <taxon>Viridiplantae</taxon>
        <taxon>Streptophyta</taxon>
        <taxon>Embryophyta</taxon>
        <taxon>Tracheophyta</taxon>
        <taxon>Spermatophyta</taxon>
        <taxon>Magnoliopsida</taxon>
        <taxon>eudicotyledons</taxon>
        <taxon>Gunneridae</taxon>
        <taxon>Pentapetalae</taxon>
        <taxon>asterids</taxon>
        <taxon>campanulids</taxon>
        <taxon>Asterales</taxon>
        <taxon>Asteraceae</taxon>
        <taxon>Asteroideae</taxon>
        <taxon>Anthemideae</taxon>
        <taxon>Artemisiinae</taxon>
        <taxon>Artemisia</taxon>
    </lineage>
</organism>
<accession>A0A2U1Q0K9</accession>